<evidence type="ECO:0000259" key="1">
    <source>
        <dbReference type="PROSITE" id="PS50987"/>
    </source>
</evidence>
<dbReference type="Gene3D" id="1.10.10.10">
    <property type="entry name" value="Winged helix-like DNA-binding domain superfamily/Winged helix DNA-binding domain"/>
    <property type="match status" value="1"/>
</dbReference>
<dbReference type="SMART" id="SM00418">
    <property type="entry name" value="HTH_ARSR"/>
    <property type="match status" value="1"/>
</dbReference>
<evidence type="ECO:0000313" key="2">
    <source>
        <dbReference type="EMBL" id="OGC52194.1"/>
    </source>
</evidence>
<dbReference type="SUPFAM" id="SSF46785">
    <property type="entry name" value="Winged helix' DNA-binding domain"/>
    <property type="match status" value="1"/>
</dbReference>
<dbReference type="CDD" id="cd00090">
    <property type="entry name" value="HTH_ARSR"/>
    <property type="match status" value="1"/>
</dbReference>
<comment type="caution">
    <text evidence="2">The sequence shown here is derived from an EMBL/GenBank/DDBJ whole genome shotgun (WGS) entry which is preliminary data.</text>
</comment>
<dbReference type="InterPro" id="IPR036388">
    <property type="entry name" value="WH-like_DNA-bd_sf"/>
</dbReference>
<organism evidence="2 3">
    <name type="scientific">candidate division WWE3 bacterium RIFCSPLOWO2_01_FULL_39_13</name>
    <dbReference type="NCBI Taxonomy" id="1802624"/>
    <lineage>
        <taxon>Bacteria</taxon>
        <taxon>Katanobacteria</taxon>
    </lineage>
</organism>
<dbReference type="STRING" id="1802624.A2982_01770"/>
<dbReference type="GO" id="GO:0003700">
    <property type="term" value="F:DNA-binding transcription factor activity"/>
    <property type="evidence" value="ECO:0007669"/>
    <property type="project" value="InterPro"/>
</dbReference>
<gene>
    <name evidence="2" type="ORF">A2982_01770</name>
</gene>
<dbReference type="EMBL" id="MEVH01000005">
    <property type="protein sequence ID" value="OGC52194.1"/>
    <property type="molecule type" value="Genomic_DNA"/>
</dbReference>
<proteinExistence type="predicted"/>
<dbReference type="AlphaFoldDB" id="A0A1F4V4U0"/>
<feature type="domain" description="HTH arsR-type" evidence="1">
    <location>
        <begin position="1"/>
        <end position="89"/>
    </location>
</feature>
<dbReference type="InterPro" id="IPR011991">
    <property type="entry name" value="ArsR-like_HTH"/>
</dbReference>
<dbReference type="PROSITE" id="PS50987">
    <property type="entry name" value="HTH_ARSR_2"/>
    <property type="match status" value="1"/>
</dbReference>
<name>A0A1F4V4U0_UNCKA</name>
<protein>
    <recommendedName>
        <fullName evidence="1">HTH arsR-type domain-containing protein</fullName>
    </recommendedName>
</protein>
<dbReference type="InterPro" id="IPR001845">
    <property type="entry name" value="HTH_ArsR_DNA-bd_dom"/>
</dbReference>
<sequence>MFLEDIITSEVRIKIIVELFSETDKHLYVRELTRRVGTEINAVRRELKRLTKAGLVKKEKRGNRLYYLIKKDHPFYYELLSMVAKERGIGRKILENLNQLGKVKLAVLSSEFAEGRESEKDELDLLLVGNIDLDLLSRLVAESGREIKKDINYTVLGEEEFEYLKGRRDTFLLSFLIAPNMLLAGETSKLLSFV</sequence>
<dbReference type="InterPro" id="IPR036390">
    <property type="entry name" value="WH_DNA-bd_sf"/>
</dbReference>
<evidence type="ECO:0000313" key="3">
    <source>
        <dbReference type="Proteomes" id="UP000178771"/>
    </source>
</evidence>
<accession>A0A1F4V4U0</accession>
<reference evidence="2 3" key="1">
    <citation type="journal article" date="2016" name="Nat. Commun.">
        <title>Thousands of microbial genomes shed light on interconnected biogeochemical processes in an aquifer system.</title>
        <authorList>
            <person name="Anantharaman K."/>
            <person name="Brown C.T."/>
            <person name="Hug L.A."/>
            <person name="Sharon I."/>
            <person name="Castelle C.J."/>
            <person name="Probst A.J."/>
            <person name="Thomas B.C."/>
            <person name="Singh A."/>
            <person name="Wilkins M.J."/>
            <person name="Karaoz U."/>
            <person name="Brodie E.L."/>
            <person name="Williams K.H."/>
            <person name="Hubbard S.S."/>
            <person name="Banfield J.F."/>
        </authorList>
    </citation>
    <scope>NUCLEOTIDE SEQUENCE [LARGE SCALE GENOMIC DNA]</scope>
</reference>
<dbReference type="Proteomes" id="UP000178771">
    <property type="component" value="Unassembled WGS sequence"/>
</dbReference>